<dbReference type="GO" id="GO:0005524">
    <property type="term" value="F:ATP binding"/>
    <property type="evidence" value="ECO:0007669"/>
    <property type="project" value="UniProtKB-KW"/>
</dbReference>
<evidence type="ECO:0000313" key="12">
    <source>
        <dbReference type="Proteomes" id="UP000280444"/>
    </source>
</evidence>
<dbReference type="Pfam" id="PF00005">
    <property type="entry name" value="ABC_tran"/>
    <property type="match status" value="1"/>
</dbReference>
<dbReference type="InterPro" id="IPR017871">
    <property type="entry name" value="ABC_transporter-like_CS"/>
</dbReference>
<evidence type="ECO:0000256" key="7">
    <source>
        <dbReference type="SAM" id="MobiDB-lite"/>
    </source>
</evidence>
<evidence type="ECO:0000256" key="4">
    <source>
        <dbReference type="ARBA" id="ARBA00022840"/>
    </source>
</evidence>
<dbReference type="RefSeq" id="WP_124871783.1">
    <property type="nucleotide sequence ID" value="NZ_RQZF01000011.1"/>
</dbReference>
<keyword evidence="3" id="KW-0547">Nucleotide-binding</keyword>
<dbReference type="InterPro" id="IPR039421">
    <property type="entry name" value="Type_1_exporter"/>
</dbReference>
<comment type="subcellular location">
    <subcellularLocation>
        <location evidence="1">Cell membrane</location>
        <topology evidence="1">Multi-pass membrane protein</topology>
    </subcellularLocation>
</comment>
<feature type="transmembrane region" description="Helical" evidence="8">
    <location>
        <begin position="42"/>
        <end position="64"/>
    </location>
</feature>
<dbReference type="GO" id="GO:0005886">
    <property type="term" value="C:plasma membrane"/>
    <property type="evidence" value="ECO:0007669"/>
    <property type="project" value="UniProtKB-SubCell"/>
</dbReference>
<feature type="transmembrane region" description="Helical" evidence="8">
    <location>
        <begin position="142"/>
        <end position="162"/>
    </location>
</feature>
<dbReference type="InterPro" id="IPR003593">
    <property type="entry name" value="AAA+_ATPase"/>
</dbReference>
<dbReference type="Gene3D" id="3.40.50.300">
    <property type="entry name" value="P-loop containing nucleotide triphosphate hydrolases"/>
    <property type="match status" value="1"/>
</dbReference>
<dbReference type="SUPFAM" id="SSF90123">
    <property type="entry name" value="ABC transporter transmembrane region"/>
    <property type="match status" value="1"/>
</dbReference>
<dbReference type="GO" id="GO:0016887">
    <property type="term" value="F:ATP hydrolysis activity"/>
    <property type="evidence" value="ECO:0007669"/>
    <property type="project" value="InterPro"/>
</dbReference>
<feature type="region of interest" description="Disordered" evidence="7">
    <location>
        <begin position="533"/>
        <end position="555"/>
    </location>
</feature>
<proteinExistence type="predicted"/>
<feature type="domain" description="ABC transporter" evidence="9">
    <location>
        <begin position="320"/>
        <end position="554"/>
    </location>
</feature>
<dbReference type="InterPro" id="IPR027417">
    <property type="entry name" value="P-loop_NTPase"/>
</dbReference>
<dbReference type="PROSITE" id="PS00211">
    <property type="entry name" value="ABC_TRANSPORTER_1"/>
    <property type="match status" value="1"/>
</dbReference>
<evidence type="ECO:0000313" key="11">
    <source>
        <dbReference type="EMBL" id="RRC94684.1"/>
    </source>
</evidence>
<feature type="transmembrane region" description="Helical" evidence="8">
    <location>
        <begin position="113"/>
        <end position="136"/>
    </location>
</feature>
<gene>
    <name evidence="11" type="ORF">EII11_08970</name>
</gene>
<reference evidence="11 12" key="1">
    <citation type="submission" date="2018-11" db="EMBL/GenBank/DDBJ databases">
        <title>Genomes From Bacteria Associated with the Canine Oral Cavity: a Test Case for Automated Genome-Based Taxonomic Assignment.</title>
        <authorList>
            <person name="Coil D.A."/>
            <person name="Jospin G."/>
            <person name="Darling A.E."/>
            <person name="Wallis C."/>
            <person name="Davis I.J."/>
            <person name="Harris S."/>
            <person name="Eisen J.A."/>
            <person name="Holcombe L.J."/>
            <person name="O'Flynn C."/>
        </authorList>
    </citation>
    <scope>NUCLEOTIDE SEQUENCE [LARGE SCALE GENOMIC DNA]</scope>
    <source>
        <strain evidence="11 12">OH770</strain>
    </source>
</reference>
<dbReference type="GO" id="GO:0140359">
    <property type="term" value="F:ABC-type transporter activity"/>
    <property type="evidence" value="ECO:0007669"/>
    <property type="project" value="InterPro"/>
</dbReference>
<evidence type="ECO:0000256" key="3">
    <source>
        <dbReference type="ARBA" id="ARBA00022741"/>
    </source>
</evidence>
<dbReference type="PANTHER" id="PTHR24221:SF590">
    <property type="entry name" value="COMPONENT LINKED WITH THE ASSEMBLY OF CYTOCHROME' TRANSPORT TRANSMEMBRANE ATP-BINDING PROTEIN ABC TRANSPORTER CYDD-RELATED"/>
    <property type="match status" value="1"/>
</dbReference>
<evidence type="ECO:0000256" key="5">
    <source>
        <dbReference type="ARBA" id="ARBA00022989"/>
    </source>
</evidence>
<dbReference type="OrthoDB" id="9806127at2"/>
<dbReference type="PROSITE" id="PS50893">
    <property type="entry name" value="ABC_TRANSPORTER_2"/>
    <property type="match status" value="1"/>
</dbReference>
<dbReference type="Proteomes" id="UP000280444">
    <property type="component" value="Unassembled WGS sequence"/>
</dbReference>
<keyword evidence="6 8" id="KW-0472">Membrane</keyword>
<dbReference type="PANTHER" id="PTHR24221">
    <property type="entry name" value="ATP-BINDING CASSETTE SUB-FAMILY B"/>
    <property type="match status" value="1"/>
</dbReference>
<evidence type="ECO:0000256" key="1">
    <source>
        <dbReference type="ARBA" id="ARBA00004651"/>
    </source>
</evidence>
<keyword evidence="5 8" id="KW-1133">Transmembrane helix</keyword>
<dbReference type="PROSITE" id="PS50929">
    <property type="entry name" value="ABC_TM1F"/>
    <property type="match status" value="1"/>
</dbReference>
<keyword evidence="2 8" id="KW-0812">Transmembrane</keyword>
<dbReference type="Gene3D" id="1.20.1560.10">
    <property type="entry name" value="ABC transporter type 1, transmembrane domain"/>
    <property type="match status" value="1"/>
</dbReference>
<evidence type="ECO:0000256" key="6">
    <source>
        <dbReference type="ARBA" id="ARBA00023136"/>
    </source>
</evidence>
<feature type="domain" description="ABC transmembrane type-1" evidence="10">
    <location>
        <begin position="6"/>
        <end position="284"/>
    </location>
</feature>
<evidence type="ECO:0000259" key="9">
    <source>
        <dbReference type="PROSITE" id="PS50893"/>
    </source>
</evidence>
<dbReference type="SUPFAM" id="SSF52540">
    <property type="entry name" value="P-loop containing nucleoside triphosphate hydrolases"/>
    <property type="match status" value="1"/>
</dbReference>
<evidence type="ECO:0000256" key="2">
    <source>
        <dbReference type="ARBA" id="ARBA00022692"/>
    </source>
</evidence>
<evidence type="ECO:0000259" key="10">
    <source>
        <dbReference type="PROSITE" id="PS50929"/>
    </source>
</evidence>
<keyword evidence="4 11" id="KW-0067">ATP-binding</keyword>
<dbReference type="InterPro" id="IPR011527">
    <property type="entry name" value="ABC1_TM_dom"/>
</dbReference>
<accession>A0A3P1SCA3</accession>
<dbReference type="Pfam" id="PF00664">
    <property type="entry name" value="ABC_membrane"/>
    <property type="match status" value="1"/>
</dbReference>
<name>A0A3P1SCA3_9ACTO</name>
<dbReference type="AlphaFoldDB" id="A0A3P1SCA3"/>
<comment type="caution">
    <text evidence="11">The sequence shown here is derived from an EMBL/GenBank/DDBJ whole genome shotgun (WGS) entry which is preliminary data.</text>
</comment>
<feature type="transmembrane region" description="Helical" evidence="8">
    <location>
        <begin position="223"/>
        <end position="246"/>
    </location>
</feature>
<dbReference type="SMART" id="SM00382">
    <property type="entry name" value="AAA"/>
    <property type="match status" value="1"/>
</dbReference>
<sequence length="555" mass="58105">MNKWSIMACTWLSSIALAATYLLIGQGIDQMIGGATVTVLPWAVTTTIAAGLMAALASVIGGYLMPRLEIEARHAVVDHVFTLGASERTKERAGRIVNTATDGVERSATYKSIFVGPMLASLATPALILIIIGALIDPVAAGIMAISVPLVPLCIGSFQAAFKPVSRRYRASSRALAAQELDAIQGLSALVLMNAGKRMGLTLAEAAENVRQKVMKYLAGNQLVLLVVDSVFSLGMITGAVILALWRYDSGAITAGQGVAMVLLASIMLDPLDRVGQFFYIGMGGIAATKEIKRFTSQEPEVSDAPGVQAPTELPAPGTLTCENVNFSYDGQTPVLTDLCLCVAPGERAALVGPSGAGKSTVSALIQGARRPNAGRVLIDGIDLAEAPLAWVRSRIGVVEQTTHLFSGTLRDNLLIARPAATDDELIAALNAAHLTNLLERLPQGLDTQVGERAAALSGGEAQRVAIARAILKGAPYLLLDEPTAHVDLESEREILAALRELSVNTTTLTISHRAATIDDADRRIDLAAINTPSSSNAASTDEAVAEPAPAGAQR</sequence>
<dbReference type="InterPro" id="IPR003439">
    <property type="entry name" value="ABC_transporter-like_ATP-bd"/>
</dbReference>
<dbReference type="EMBL" id="RQZF01000011">
    <property type="protein sequence ID" value="RRC94684.1"/>
    <property type="molecule type" value="Genomic_DNA"/>
</dbReference>
<protein>
    <submittedName>
        <fullName evidence="11">ABC transporter ATP-binding protein</fullName>
    </submittedName>
</protein>
<dbReference type="InterPro" id="IPR036640">
    <property type="entry name" value="ABC1_TM_sf"/>
</dbReference>
<keyword evidence="12" id="KW-1185">Reference proteome</keyword>
<evidence type="ECO:0000256" key="8">
    <source>
        <dbReference type="SAM" id="Phobius"/>
    </source>
</evidence>
<organism evidence="11 12">
    <name type="scientific">Schaalia canis</name>
    <dbReference type="NCBI Taxonomy" id="100469"/>
    <lineage>
        <taxon>Bacteria</taxon>
        <taxon>Bacillati</taxon>
        <taxon>Actinomycetota</taxon>
        <taxon>Actinomycetes</taxon>
        <taxon>Actinomycetales</taxon>
        <taxon>Actinomycetaceae</taxon>
        <taxon>Schaalia</taxon>
    </lineage>
</organism>